<dbReference type="EMBL" id="FXEG02000002">
    <property type="protein sequence ID" value="SOX52563.1"/>
    <property type="molecule type" value="Genomic_DNA"/>
</dbReference>
<comment type="caution">
    <text evidence="2">The sequence shown here is derived from an EMBL/GenBank/DDBJ whole genome shotgun (WGS) entry which is preliminary data.</text>
</comment>
<dbReference type="PROSITE" id="PS50921">
    <property type="entry name" value="ANTAR"/>
    <property type="match status" value="1"/>
</dbReference>
<dbReference type="InterPro" id="IPR035965">
    <property type="entry name" value="PAS-like_dom_sf"/>
</dbReference>
<dbReference type="Pfam" id="PF08448">
    <property type="entry name" value="PAS_4"/>
    <property type="match status" value="1"/>
</dbReference>
<dbReference type="InterPro" id="IPR011006">
    <property type="entry name" value="CheY-like_superfamily"/>
</dbReference>
<dbReference type="InterPro" id="IPR005561">
    <property type="entry name" value="ANTAR"/>
</dbReference>
<dbReference type="SMART" id="SM01012">
    <property type="entry name" value="ANTAR"/>
    <property type="match status" value="1"/>
</dbReference>
<name>A0A2K4Y709_9MYCO</name>
<accession>A0A2K4Y709</accession>
<evidence type="ECO:0000259" key="1">
    <source>
        <dbReference type="PROSITE" id="PS50921"/>
    </source>
</evidence>
<dbReference type="GO" id="GO:0003723">
    <property type="term" value="F:RNA binding"/>
    <property type="evidence" value="ECO:0007669"/>
    <property type="project" value="InterPro"/>
</dbReference>
<organism evidence="2 3">
    <name type="scientific">Mycobacterium ahvazicum</name>
    <dbReference type="NCBI Taxonomy" id="1964395"/>
    <lineage>
        <taxon>Bacteria</taxon>
        <taxon>Bacillati</taxon>
        <taxon>Actinomycetota</taxon>
        <taxon>Actinomycetes</taxon>
        <taxon>Mycobacteriales</taxon>
        <taxon>Mycobacteriaceae</taxon>
        <taxon>Mycobacterium</taxon>
        <taxon>Mycobacterium simiae complex</taxon>
    </lineage>
</organism>
<dbReference type="InterPro" id="IPR013656">
    <property type="entry name" value="PAS_4"/>
</dbReference>
<dbReference type="OrthoDB" id="9808408at2"/>
<gene>
    <name evidence="2" type="ORF">MAAFP003_1229</name>
</gene>
<protein>
    <submittedName>
        <fullName evidence="2">ANTAR domain-containing protein</fullName>
    </submittedName>
</protein>
<dbReference type="Pfam" id="PF03861">
    <property type="entry name" value="ANTAR"/>
    <property type="match status" value="1"/>
</dbReference>
<dbReference type="RefSeq" id="WP_103175399.1">
    <property type="nucleotide sequence ID" value="NZ_FXEG02000002.1"/>
</dbReference>
<evidence type="ECO:0000313" key="2">
    <source>
        <dbReference type="EMBL" id="SOX52563.1"/>
    </source>
</evidence>
<sequence>MYAPRRVLDQHRFDAVSAALAPEASDAALMLLDRDLRIRGVNATYEILSLRPRGELIGELVSDVFPDNPDDAQASGTAQLAASVESAMRRRGTDSMPIVRYDITDPQDPDVFLPKLWTCQNVAVDDGDEQFGVLHQVAEVTSLDDALSALSQNVAGGESLVAAEHMHVLAALAAKARQDESRSRAMAGEIEQLHRAVETRDIIGQAKGMLMERFSVDAAAAFELLAKLSQEANTRLVDIARKLVEMDHPSTP</sequence>
<feature type="domain" description="ANTAR" evidence="1">
    <location>
        <begin position="183"/>
        <end position="244"/>
    </location>
</feature>
<dbReference type="SUPFAM" id="SSF55785">
    <property type="entry name" value="PYP-like sensor domain (PAS domain)"/>
    <property type="match status" value="1"/>
</dbReference>
<dbReference type="InterPro" id="IPR036388">
    <property type="entry name" value="WH-like_DNA-bd_sf"/>
</dbReference>
<proteinExistence type="predicted"/>
<dbReference type="Gene3D" id="1.10.10.10">
    <property type="entry name" value="Winged helix-like DNA-binding domain superfamily/Winged helix DNA-binding domain"/>
    <property type="match status" value="1"/>
</dbReference>
<reference evidence="2" key="1">
    <citation type="submission" date="2018-01" db="EMBL/GenBank/DDBJ databases">
        <authorList>
            <consortium name="Urmite Genomes"/>
        </authorList>
    </citation>
    <scope>NUCLEOTIDE SEQUENCE [LARGE SCALE GENOMIC DNA]</scope>
    <source>
        <strain evidence="2">AFP003</strain>
    </source>
</reference>
<dbReference type="SUPFAM" id="SSF52172">
    <property type="entry name" value="CheY-like"/>
    <property type="match status" value="1"/>
</dbReference>
<dbReference type="Proteomes" id="UP000236318">
    <property type="component" value="Unassembled WGS sequence"/>
</dbReference>
<keyword evidence="3" id="KW-1185">Reference proteome</keyword>
<dbReference type="AlphaFoldDB" id="A0A2K4Y709"/>
<dbReference type="Gene3D" id="3.30.450.20">
    <property type="entry name" value="PAS domain"/>
    <property type="match status" value="1"/>
</dbReference>
<evidence type="ECO:0000313" key="3">
    <source>
        <dbReference type="Proteomes" id="UP000236318"/>
    </source>
</evidence>